<feature type="domain" description="DUF6493" evidence="1">
    <location>
        <begin position="102"/>
        <end position="237"/>
    </location>
</feature>
<evidence type="ECO:0000259" key="1">
    <source>
        <dbReference type="Pfam" id="PF20103"/>
    </source>
</evidence>
<dbReference type="AlphaFoldDB" id="A0AAW8D1C7"/>
<gene>
    <name evidence="3" type="ORF">J2W31_005500</name>
</gene>
<dbReference type="EMBL" id="JAUSRD010000017">
    <property type="protein sequence ID" value="MDP9896365.1"/>
    <property type="molecule type" value="Genomic_DNA"/>
</dbReference>
<dbReference type="InterPro" id="IPR056726">
    <property type="entry name" value="DUF7824"/>
</dbReference>
<feature type="domain" description="DUF7824" evidence="2">
    <location>
        <begin position="394"/>
        <end position="542"/>
    </location>
</feature>
<dbReference type="Proteomes" id="UP001242045">
    <property type="component" value="Unassembled WGS sequence"/>
</dbReference>
<name>A0AAW8D1C7_9BURK</name>
<protein>
    <submittedName>
        <fullName evidence="3">Uncharacterized protein</fullName>
    </submittedName>
</protein>
<dbReference type="RefSeq" id="WP_307686708.1">
    <property type="nucleotide sequence ID" value="NZ_JAUSRD010000017.1"/>
</dbReference>
<reference evidence="3" key="1">
    <citation type="submission" date="2023-07" db="EMBL/GenBank/DDBJ databases">
        <title>Sorghum-associated microbial communities from plants grown in Nebraska, USA.</title>
        <authorList>
            <person name="Schachtman D."/>
        </authorList>
    </citation>
    <scope>NUCLEOTIDE SEQUENCE</scope>
    <source>
        <strain evidence="3">DS3754</strain>
    </source>
</reference>
<organism evidence="3 4">
    <name type="scientific">Variovorax boronicumulans</name>
    <dbReference type="NCBI Taxonomy" id="436515"/>
    <lineage>
        <taxon>Bacteria</taxon>
        <taxon>Pseudomonadati</taxon>
        <taxon>Pseudomonadota</taxon>
        <taxon>Betaproteobacteria</taxon>
        <taxon>Burkholderiales</taxon>
        <taxon>Comamonadaceae</taxon>
        <taxon>Variovorax</taxon>
    </lineage>
</organism>
<evidence type="ECO:0000313" key="3">
    <source>
        <dbReference type="EMBL" id="MDP9896365.1"/>
    </source>
</evidence>
<comment type="caution">
    <text evidence="3">The sequence shown here is derived from an EMBL/GenBank/DDBJ whole genome shotgun (WGS) entry which is preliminary data.</text>
</comment>
<dbReference type="InterPro" id="IPR045472">
    <property type="entry name" value="DUF6493"/>
</dbReference>
<sequence length="803" mass="85172">MSHDNVWDWYRDLGRLVMQGASLQDMHASLCAIRDAGPLLRDGSPACLRQLATTWTQRPAFVPIRLAELFEGQEVAHSDDYVLAMVAGLGGRHEWEVRAFMLRHDRALREETFWRIFEVEGGGEISLANVDKFSREEGNWHHTVVDLVADGTLDRARVLRACLQALNRDFSAYRAGWFSRVYAALAPSAQEAAADQALLRLGLVSPITATVSLAVAQLAAVHKAGLLEADAFIEAAPAALAGGKASALAVLRVLGALGAAAQDEGKGAHARRADAAAQVIAQGAAHPHADVQRATLAALAKLGRTELVAQSSASLSPAVAAELAPEAGTAASLEAPSSASYPVPAAAPVRPFTDDDAIERWAALLETPRDAIEFELGLAWLAGPAAAGAPPLAERLAPLRKRALKLAQRDSSHFPAVMLAVVFEPANEFLPQTYYQSTTTFVRDGQTVVKQGERQDRPTAEQSSVLPSFVVRLREVAAILQGRAARRPLLATPTDTHGRVEAEVLLERLAETRPLGQADASVAPLSADLQQALLRVPPDALGQVLAAAAVAAPLVTEVLRIEWRSRGSETLKANGSPQWVWWDLRIHADPSEQPSAADPALIPSSPIELWRSSRVTTDLVTHELALVHPPSTLRLTAVGLELLNHTISGEVEHHAAPLLEVLAAHPGTWTAETVQLVALGMSAGQAPLRAQAAELLVAAVPARLAVAEAARGFADCAPACVPTRWAASFTDVARIDPGLVVQLLGALLPRLDRATRGIGALLTVLLDESLRIGAGAPSPALREWLASFTGASAAAKAAKALLR</sequence>
<proteinExistence type="predicted"/>
<dbReference type="Pfam" id="PF25148">
    <property type="entry name" value="DUF7824"/>
    <property type="match status" value="1"/>
</dbReference>
<dbReference type="Pfam" id="PF20103">
    <property type="entry name" value="DUF6493"/>
    <property type="match status" value="1"/>
</dbReference>
<accession>A0AAW8D1C7</accession>
<evidence type="ECO:0000259" key="2">
    <source>
        <dbReference type="Pfam" id="PF25148"/>
    </source>
</evidence>
<evidence type="ECO:0000313" key="4">
    <source>
        <dbReference type="Proteomes" id="UP001242045"/>
    </source>
</evidence>